<organism evidence="1 2">
    <name type="scientific">Populus alba x Populus x berolinensis</name>
    <dbReference type="NCBI Taxonomy" id="444605"/>
    <lineage>
        <taxon>Eukaryota</taxon>
        <taxon>Viridiplantae</taxon>
        <taxon>Streptophyta</taxon>
        <taxon>Embryophyta</taxon>
        <taxon>Tracheophyta</taxon>
        <taxon>Spermatophyta</taxon>
        <taxon>Magnoliopsida</taxon>
        <taxon>eudicotyledons</taxon>
        <taxon>Gunneridae</taxon>
        <taxon>Pentapetalae</taxon>
        <taxon>rosids</taxon>
        <taxon>fabids</taxon>
        <taxon>Malpighiales</taxon>
        <taxon>Salicaceae</taxon>
        <taxon>Saliceae</taxon>
        <taxon>Populus</taxon>
    </lineage>
</organism>
<evidence type="ECO:0000313" key="2">
    <source>
        <dbReference type="Proteomes" id="UP001164929"/>
    </source>
</evidence>
<dbReference type="Proteomes" id="UP001164929">
    <property type="component" value="Chromosome 2"/>
</dbReference>
<keyword evidence="2" id="KW-1185">Reference proteome</keyword>
<gene>
    <name evidence="1" type="ORF">NC653_005515</name>
</gene>
<name>A0AAD6WB32_9ROSI</name>
<accession>A0AAD6WB32</accession>
<reference evidence="1" key="1">
    <citation type="journal article" date="2023" name="Mol. Ecol. Resour.">
        <title>Chromosome-level genome assembly of a triploid poplar Populus alba 'Berolinensis'.</title>
        <authorList>
            <person name="Chen S."/>
            <person name="Yu Y."/>
            <person name="Wang X."/>
            <person name="Wang S."/>
            <person name="Zhang T."/>
            <person name="Zhou Y."/>
            <person name="He R."/>
            <person name="Meng N."/>
            <person name="Wang Y."/>
            <person name="Liu W."/>
            <person name="Liu Z."/>
            <person name="Liu J."/>
            <person name="Guo Q."/>
            <person name="Huang H."/>
            <person name="Sederoff R.R."/>
            <person name="Wang G."/>
            <person name="Qu G."/>
            <person name="Chen S."/>
        </authorList>
    </citation>
    <scope>NUCLEOTIDE SEQUENCE</scope>
    <source>
        <strain evidence="1">SC-2020</strain>
    </source>
</reference>
<comment type="caution">
    <text evidence="1">The sequence shown here is derived from an EMBL/GenBank/DDBJ whole genome shotgun (WGS) entry which is preliminary data.</text>
</comment>
<dbReference type="EMBL" id="JAQIZT010000002">
    <property type="protein sequence ID" value="KAJ7006185.1"/>
    <property type="molecule type" value="Genomic_DNA"/>
</dbReference>
<sequence>MLQESMHLNTSHALLHLGLACFLGFSFSPKYTIQHLIDCKSKTLHLAKGNASASQSTNTQAHSYAIIGMLL</sequence>
<protein>
    <submittedName>
        <fullName evidence="1">Uncharacterized protein</fullName>
    </submittedName>
</protein>
<evidence type="ECO:0000313" key="1">
    <source>
        <dbReference type="EMBL" id="KAJ7006185.1"/>
    </source>
</evidence>
<proteinExistence type="predicted"/>
<dbReference type="AlphaFoldDB" id="A0AAD6WB32"/>